<keyword evidence="1" id="KW-0238">DNA-binding</keyword>
<dbReference type="GO" id="GO:0003677">
    <property type="term" value="F:DNA binding"/>
    <property type="evidence" value="ECO:0007669"/>
    <property type="project" value="UniProtKB-KW"/>
</dbReference>
<name>A0A1H4A519_9BURK</name>
<dbReference type="PROSITE" id="PS51197">
    <property type="entry name" value="HTH_RRF2_2"/>
    <property type="match status" value="1"/>
</dbReference>
<evidence type="ECO:0000256" key="1">
    <source>
        <dbReference type="ARBA" id="ARBA00023125"/>
    </source>
</evidence>
<dbReference type="Pfam" id="PF02082">
    <property type="entry name" value="Rrf2"/>
    <property type="match status" value="1"/>
</dbReference>
<dbReference type="GeneID" id="34232710"/>
<sequence length="162" mass="17576">MRLTQWTDYTLRVLMYCAATEGRVQPVTISEVAESYDISRSHLTKIVQELSAQGLLETTRGRGGGMRLMKPAAEINIGAVVRATETDFNLVECFDPAQNQCRLSSHCYLKGVLGQAMRAFLAVLDKVTLADLLAEPQSVVAMPQSRRLAAAQPVPGLPDAAG</sequence>
<dbReference type="SUPFAM" id="SSF46785">
    <property type="entry name" value="Winged helix' DNA-binding domain"/>
    <property type="match status" value="1"/>
</dbReference>
<evidence type="ECO:0000313" key="2">
    <source>
        <dbReference type="EMBL" id="SEA31046.1"/>
    </source>
</evidence>
<dbReference type="RefSeq" id="WP_092697958.1">
    <property type="nucleotide sequence ID" value="NZ_CAXIQL010000012.1"/>
</dbReference>
<dbReference type="GO" id="GO:0005829">
    <property type="term" value="C:cytosol"/>
    <property type="evidence" value="ECO:0007669"/>
    <property type="project" value="TreeGrafter"/>
</dbReference>
<dbReference type="InterPro" id="IPR000944">
    <property type="entry name" value="Tscrpt_reg_Rrf2"/>
</dbReference>
<dbReference type="AlphaFoldDB" id="A0A1H4A519"/>
<dbReference type="InterPro" id="IPR036388">
    <property type="entry name" value="WH-like_DNA-bd_sf"/>
</dbReference>
<organism evidence="2 3">
    <name type="scientific">Acidovorax soli</name>
    <dbReference type="NCBI Taxonomy" id="592050"/>
    <lineage>
        <taxon>Bacteria</taxon>
        <taxon>Pseudomonadati</taxon>
        <taxon>Pseudomonadota</taxon>
        <taxon>Betaproteobacteria</taxon>
        <taxon>Burkholderiales</taxon>
        <taxon>Comamonadaceae</taxon>
        <taxon>Acidovorax</taxon>
    </lineage>
</organism>
<dbReference type="InterPro" id="IPR036390">
    <property type="entry name" value="WH_DNA-bd_sf"/>
</dbReference>
<dbReference type="PANTHER" id="PTHR33221:SF4">
    <property type="entry name" value="HTH-TYPE TRANSCRIPTIONAL REPRESSOR NSRR"/>
    <property type="match status" value="1"/>
</dbReference>
<dbReference type="STRING" id="592050.SAMN05421875_10995"/>
<dbReference type="Gene3D" id="1.10.10.10">
    <property type="entry name" value="Winged helix-like DNA-binding domain superfamily/Winged helix DNA-binding domain"/>
    <property type="match status" value="1"/>
</dbReference>
<dbReference type="PANTHER" id="PTHR33221">
    <property type="entry name" value="WINGED HELIX-TURN-HELIX TRANSCRIPTIONAL REGULATOR, RRF2 FAMILY"/>
    <property type="match status" value="1"/>
</dbReference>
<gene>
    <name evidence="2" type="ORF">SAMN05421875_10995</name>
</gene>
<accession>A0A1H4A519</accession>
<proteinExistence type="predicted"/>
<dbReference type="Proteomes" id="UP000199002">
    <property type="component" value="Unassembled WGS sequence"/>
</dbReference>
<keyword evidence="3" id="KW-1185">Reference proteome</keyword>
<protein>
    <submittedName>
        <fullName evidence="2">Rrf2 family transcriptional regulator, nitric oxide-sensitive transcriptional repressor</fullName>
    </submittedName>
</protein>
<dbReference type="GO" id="GO:0003700">
    <property type="term" value="F:DNA-binding transcription factor activity"/>
    <property type="evidence" value="ECO:0007669"/>
    <property type="project" value="TreeGrafter"/>
</dbReference>
<dbReference type="EMBL" id="FNQJ01000009">
    <property type="protein sequence ID" value="SEA31046.1"/>
    <property type="molecule type" value="Genomic_DNA"/>
</dbReference>
<dbReference type="NCBIfam" id="TIGR00738">
    <property type="entry name" value="rrf2_super"/>
    <property type="match status" value="1"/>
</dbReference>
<reference evidence="3" key="1">
    <citation type="submission" date="2016-10" db="EMBL/GenBank/DDBJ databases">
        <authorList>
            <person name="Varghese N."/>
            <person name="Submissions S."/>
        </authorList>
    </citation>
    <scope>NUCLEOTIDE SEQUENCE [LARGE SCALE GENOMIC DNA]</scope>
    <source>
        <strain evidence="3">DSM 25157</strain>
    </source>
</reference>
<evidence type="ECO:0000313" key="3">
    <source>
        <dbReference type="Proteomes" id="UP000199002"/>
    </source>
</evidence>